<dbReference type="Proteomes" id="UP001500967">
    <property type="component" value="Unassembled WGS sequence"/>
</dbReference>
<feature type="region of interest" description="Disordered" evidence="1">
    <location>
        <begin position="170"/>
        <end position="197"/>
    </location>
</feature>
<evidence type="ECO:0000256" key="1">
    <source>
        <dbReference type="SAM" id="MobiDB-lite"/>
    </source>
</evidence>
<dbReference type="SUPFAM" id="SSF52200">
    <property type="entry name" value="Toll/Interleukin receptor TIR domain"/>
    <property type="match status" value="1"/>
</dbReference>
<proteinExistence type="predicted"/>
<name>A0ABP3EAZ4_9ACTN</name>
<evidence type="ECO:0000313" key="4">
    <source>
        <dbReference type="Proteomes" id="UP001500967"/>
    </source>
</evidence>
<gene>
    <name evidence="3" type="ORF">GCM10009539_49020</name>
</gene>
<keyword evidence="4" id="KW-1185">Reference proteome</keyword>
<dbReference type="EMBL" id="BAAAGX010000018">
    <property type="protein sequence ID" value="GAA0257846.1"/>
    <property type="molecule type" value="Genomic_DNA"/>
</dbReference>
<dbReference type="InterPro" id="IPR035897">
    <property type="entry name" value="Toll_tir_struct_dom_sf"/>
</dbReference>
<dbReference type="Gene3D" id="3.40.50.10140">
    <property type="entry name" value="Toll/interleukin-1 receptor homology (TIR) domain"/>
    <property type="match status" value="1"/>
</dbReference>
<evidence type="ECO:0000313" key="3">
    <source>
        <dbReference type="EMBL" id="GAA0257846.1"/>
    </source>
</evidence>
<feature type="domain" description="TIR" evidence="2">
    <location>
        <begin position="11"/>
        <end position="144"/>
    </location>
</feature>
<reference evidence="4" key="1">
    <citation type="journal article" date="2019" name="Int. J. Syst. Evol. Microbiol.">
        <title>The Global Catalogue of Microorganisms (GCM) 10K type strain sequencing project: providing services to taxonomists for standard genome sequencing and annotation.</title>
        <authorList>
            <consortium name="The Broad Institute Genomics Platform"/>
            <consortium name="The Broad Institute Genome Sequencing Center for Infectious Disease"/>
            <person name="Wu L."/>
            <person name="Ma J."/>
        </authorList>
    </citation>
    <scope>NUCLEOTIDE SEQUENCE [LARGE SCALE GENOMIC DNA]</scope>
    <source>
        <strain evidence="4">JCM 10425</strain>
    </source>
</reference>
<dbReference type="InterPro" id="IPR000157">
    <property type="entry name" value="TIR_dom"/>
</dbReference>
<comment type="caution">
    <text evidence="3">The sequence shown here is derived from an EMBL/GenBank/DDBJ whole genome shotgun (WGS) entry which is preliminary data.</text>
</comment>
<dbReference type="PROSITE" id="PS50104">
    <property type="entry name" value="TIR"/>
    <property type="match status" value="1"/>
</dbReference>
<accession>A0ABP3EAZ4</accession>
<evidence type="ECO:0000259" key="2">
    <source>
        <dbReference type="PROSITE" id="PS50104"/>
    </source>
</evidence>
<sequence>MTMVGASQNGDRRDFFVSYTASDRGWAEWIAWQLEEADYTVLLQAWDMVVGSNWQRMMNQATQFAERTVAVLSNAYLEDSPFGEAEWLVAFADDPQGLAGRLIPVRVEDCKPAGLLAGVVYADLVGRDKAEAQEVLLGAIRGAIARRIKPLAEPVFPGIAEKLTEVNTGGGLDELSFSESHPAEGAGPAPGVGRSTVDEKTDEAVIAPGKGAVSTVDGGAAGRVARSEYLSQVRQIAPQALLGRGC</sequence>
<protein>
    <recommendedName>
        <fullName evidence="2">TIR domain-containing protein</fullName>
    </recommendedName>
</protein>
<organism evidence="3 4">
    <name type="scientific">Cryptosporangium japonicum</name>
    <dbReference type="NCBI Taxonomy" id="80872"/>
    <lineage>
        <taxon>Bacteria</taxon>
        <taxon>Bacillati</taxon>
        <taxon>Actinomycetota</taxon>
        <taxon>Actinomycetes</taxon>
        <taxon>Cryptosporangiales</taxon>
        <taxon>Cryptosporangiaceae</taxon>
        <taxon>Cryptosporangium</taxon>
    </lineage>
</organism>
<dbReference type="Pfam" id="PF13676">
    <property type="entry name" value="TIR_2"/>
    <property type="match status" value="1"/>
</dbReference>